<dbReference type="AlphaFoldDB" id="A0A3D9IAG6"/>
<evidence type="ECO:0000256" key="1">
    <source>
        <dbReference type="ARBA" id="ARBA00022729"/>
    </source>
</evidence>
<dbReference type="InterPro" id="IPR028994">
    <property type="entry name" value="Integrin_alpha_N"/>
</dbReference>
<evidence type="ECO:0000313" key="3">
    <source>
        <dbReference type="EMBL" id="RED58196.1"/>
    </source>
</evidence>
<dbReference type="InterPro" id="IPR013517">
    <property type="entry name" value="FG-GAP"/>
</dbReference>
<feature type="signal peptide" evidence="2">
    <location>
        <begin position="1"/>
        <end position="32"/>
    </location>
</feature>
<accession>A0A3D9IAG6</accession>
<reference evidence="3 4" key="1">
    <citation type="submission" date="2018-07" db="EMBL/GenBank/DDBJ databases">
        <title>Genomic Encyclopedia of Type Strains, Phase III (KMG-III): the genomes of soil and plant-associated and newly described type strains.</title>
        <authorList>
            <person name="Whitman W."/>
        </authorList>
    </citation>
    <scope>NUCLEOTIDE SEQUENCE [LARGE SCALE GENOMIC DNA]</scope>
    <source>
        <strain evidence="3 4">CECT 7287</strain>
    </source>
</reference>
<protein>
    <submittedName>
        <fullName evidence="3">VCBS repeat protein</fullName>
    </submittedName>
</protein>
<proteinExistence type="predicted"/>
<evidence type="ECO:0000313" key="4">
    <source>
        <dbReference type="Proteomes" id="UP000256977"/>
    </source>
</evidence>
<name>A0A3D9IAG6_9BACL</name>
<comment type="caution">
    <text evidence="3">The sequence shown here is derived from an EMBL/GenBank/DDBJ whole genome shotgun (WGS) entry which is preliminary data.</text>
</comment>
<dbReference type="RefSeq" id="WP_116064564.1">
    <property type="nucleotide sequence ID" value="NZ_QRDZ01000034.1"/>
</dbReference>
<dbReference type="EMBL" id="QRDZ01000034">
    <property type="protein sequence ID" value="RED58196.1"/>
    <property type="molecule type" value="Genomic_DNA"/>
</dbReference>
<evidence type="ECO:0000256" key="2">
    <source>
        <dbReference type="SAM" id="SignalP"/>
    </source>
</evidence>
<gene>
    <name evidence="3" type="ORF">DFP98_13438</name>
</gene>
<keyword evidence="1 2" id="KW-0732">Signal</keyword>
<dbReference type="SUPFAM" id="SSF69318">
    <property type="entry name" value="Integrin alpha N-terminal domain"/>
    <property type="match status" value="1"/>
</dbReference>
<feature type="chain" id="PRO_5017540568" evidence="2">
    <location>
        <begin position="33"/>
        <end position="663"/>
    </location>
</feature>
<dbReference type="OrthoDB" id="2339428at2"/>
<keyword evidence="4" id="KW-1185">Reference proteome</keyword>
<sequence>MRIKLRGFRRLAVISLAAAIAAGMLGDVRASAADVPPQIGIWYSTWYAKEGAYVWAENLGTASTNQLLGDANGDGKADAVLYDSSNGKWTVALSNGNGFSAASMWVTGHGYGSADQFLADVNGDGKADAVVYFEQDGSWWVSLSTGSGFGSYSKWKQSFGIGANKRMLSDVNGDGKADAIAYYGNAGDWWVAPSTGNAFGAESRWISGHGVGSGNQMLADVNGDGKADSIVFFDQDGSWWTALSNGANAFQGYTRWKNGFGSGSSAQFVGDTDGDGKADAVVYKSDSNPNGNWYRALSSGASFGSAQDWKIRHGNGSGKQWLADVFGDGTEAPVAFFPASGQWKALPADLYYFKPNLWNTWEGGLLPNSRPIKYVPRTNGVFSTYDSGDSAVIDEHLAMLADAKIDFVILDETNGINVDNGYIKQRAAALAGRIAIWNANPSHRPIKYAIAVGAMQSTHLPQTMEDESEIVWDEFANHPVYGGSDNYYYLNGKPLIVSYAEYADRLQWEGWSGDKTESNRFTVRWIQGKVPWEPGAVFGGTPPVSDYGLYFGWSYPLGAQANADTMVVMPGHNNNVGDWISRTYNGVRGGFYTELGWNRVLIQDPKIVVINSFNEFAEETAVQPADTSMLEAPSEKWLNGAGQQDPDMYWNMTKQAIEDLLAQ</sequence>
<organism evidence="3 4">
    <name type="scientific">Cohnella phaseoli</name>
    <dbReference type="NCBI Taxonomy" id="456490"/>
    <lineage>
        <taxon>Bacteria</taxon>
        <taxon>Bacillati</taxon>
        <taxon>Bacillota</taxon>
        <taxon>Bacilli</taxon>
        <taxon>Bacillales</taxon>
        <taxon>Paenibacillaceae</taxon>
        <taxon>Cohnella</taxon>
    </lineage>
</organism>
<dbReference type="PANTHER" id="PTHR46580">
    <property type="entry name" value="SENSOR KINASE-RELATED"/>
    <property type="match status" value="1"/>
</dbReference>
<dbReference type="Proteomes" id="UP000256977">
    <property type="component" value="Unassembled WGS sequence"/>
</dbReference>
<dbReference type="Pfam" id="PF13517">
    <property type="entry name" value="FG-GAP_3"/>
    <property type="match status" value="2"/>
</dbReference>
<dbReference type="Gene3D" id="3.20.20.80">
    <property type="entry name" value="Glycosidases"/>
    <property type="match status" value="1"/>
</dbReference>